<reference evidence="6" key="1">
    <citation type="journal article" date="2019" name="Int. J. Syst. Evol. Microbiol.">
        <title>The Global Catalogue of Microorganisms (GCM) 10K type strain sequencing project: providing services to taxonomists for standard genome sequencing and annotation.</title>
        <authorList>
            <consortium name="The Broad Institute Genomics Platform"/>
            <consortium name="The Broad Institute Genome Sequencing Center for Infectious Disease"/>
            <person name="Wu L."/>
            <person name="Ma J."/>
        </authorList>
    </citation>
    <scope>NUCLEOTIDE SEQUENCE [LARGE SCALE GENOMIC DNA]</scope>
    <source>
        <strain evidence="6">CGMCC 4.7192</strain>
    </source>
</reference>
<dbReference type="Gene3D" id="2.60.120.10">
    <property type="entry name" value="Jelly Rolls"/>
    <property type="match status" value="2"/>
</dbReference>
<dbReference type="Pfam" id="PF02678">
    <property type="entry name" value="Pirin"/>
    <property type="match status" value="1"/>
</dbReference>
<accession>A0ABW5BHE0</accession>
<evidence type="ECO:0000259" key="3">
    <source>
        <dbReference type="Pfam" id="PF02678"/>
    </source>
</evidence>
<sequence length="240" mass="26814">MIDVRPFKTLGRFQNEWLNAHYHFSFANYMDPTRTGIGPLLVWNDDEIQAGGGFPMHGHRDMEIITYVRYGAIAHEDHLSNKGKTPAGNIQVMTAGKGILHSEYNHEAEITGLYQIWIQPSERNLTPHWDQKTFSKEDYKGGFLPLASGEKKYADALRINQDATLYGTHLLDGEEITQQIEKQRLGYLVVSSGAIELNGHHLGQRDGAVIANEDILNIKAVGAAELIFADLPDTAETNTI</sequence>
<dbReference type="InterPro" id="IPR003829">
    <property type="entry name" value="Pirin_N_dom"/>
</dbReference>
<dbReference type="InterPro" id="IPR041602">
    <property type="entry name" value="Quercetinase_C"/>
</dbReference>
<evidence type="ECO:0000313" key="5">
    <source>
        <dbReference type="EMBL" id="MFD2204295.1"/>
    </source>
</evidence>
<dbReference type="InterPro" id="IPR011051">
    <property type="entry name" value="RmlC_Cupin_sf"/>
</dbReference>
<evidence type="ECO:0000259" key="4">
    <source>
        <dbReference type="Pfam" id="PF17954"/>
    </source>
</evidence>
<feature type="domain" description="Quercetin 2,3-dioxygenase C-terminal cupin" evidence="4">
    <location>
        <begin position="152"/>
        <end position="231"/>
    </location>
</feature>
<dbReference type="Pfam" id="PF17954">
    <property type="entry name" value="Pirin_C_2"/>
    <property type="match status" value="1"/>
</dbReference>
<dbReference type="PIRSF" id="PIRSF006232">
    <property type="entry name" value="Pirin"/>
    <property type="match status" value="1"/>
</dbReference>
<dbReference type="RefSeq" id="WP_380247729.1">
    <property type="nucleotide sequence ID" value="NZ_JBHUII010000001.1"/>
</dbReference>
<dbReference type="Proteomes" id="UP001597294">
    <property type="component" value="Unassembled WGS sequence"/>
</dbReference>
<evidence type="ECO:0000256" key="1">
    <source>
        <dbReference type="ARBA" id="ARBA00008416"/>
    </source>
</evidence>
<dbReference type="InterPro" id="IPR014710">
    <property type="entry name" value="RmlC-like_jellyroll"/>
</dbReference>
<keyword evidence="6" id="KW-1185">Reference proteome</keyword>
<dbReference type="InterPro" id="IPR012093">
    <property type="entry name" value="Pirin"/>
</dbReference>
<dbReference type="EMBL" id="JBHUII010000001">
    <property type="protein sequence ID" value="MFD2204295.1"/>
    <property type="molecule type" value="Genomic_DNA"/>
</dbReference>
<protein>
    <submittedName>
        <fullName evidence="5">Pirin family protein</fullName>
    </submittedName>
</protein>
<dbReference type="PANTHER" id="PTHR43212:SF3">
    <property type="entry name" value="QUERCETIN 2,3-DIOXYGENASE"/>
    <property type="match status" value="1"/>
</dbReference>
<name>A0ABW5BHE0_9PROT</name>
<dbReference type="PANTHER" id="PTHR43212">
    <property type="entry name" value="QUERCETIN 2,3-DIOXYGENASE"/>
    <property type="match status" value="1"/>
</dbReference>
<evidence type="ECO:0000313" key="6">
    <source>
        <dbReference type="Proteomes" id="UP001597294"/>
    </source>
</evidence>
<dbReference type="SUPFAM" id="SSF51182">
    <property type="entry name" value="RmlC-like cupins"/>
    <property type="match status" value="1"/>
</dbReference>
<comment type="similarity">
    <text evidence="1 2">Belongs to the pirin family.</text>
</comment>
<organism evidence="5 6">
    <name type="scientific">Kiloniella antarctica</name>
    <dbReference type="NCBI Taxonomy" id="1550907"/>
    <lineage>
        <taxon>Bacteria</taxon>
        <taxon>Pseudomonadati</taxon>
        <taxon>Pseudomonadota</taxon>
        <taxon>Alphaproteobacteria</taxon>
        <taxon>Rhodospirillales</taxon>
        <taxon>Kiloniellaceae</taxon>
        <taxon>Kiloniella</taxon>
    </lineage>
</organism>
<gene>
    <name evidence="5" type="ORF">ACFSKO_01660</name>
</gene>
<evidence type="ECO:0000256" key="2">
    <source>
        <dbReference type="RuleBase" id="RU003457"/>
    </source>
</evidence>
<dbReference type="CDD" id="cd02910">
    <property type="entry name" value="cupin_Yhhw_N"/>
    <property type="match status" value="1"/>
</dbReference>
<proteinExistence type="inferred from homology"/>
<feature type="domain" description="Pirin N-terminal" evidence="3">
    <location>
        <begin position="10"/>
        <end position="118"/>
    </location>
</feature>
<comment type="caution">
    <text evidence="5">The sequence shown here is derived from an EMBL/GenBank/DDBJ whole genome shotgun (WGS) entry which is preliminary data.</text>
</comment>